<accession>A0ABP0D463</accession>
<feature type="region of interest" description="Disordered" evidence="7">
    <location>
        <begin position="341"/>
        <end position="385"/>
    </location>
</feature>
<dbReference type="Pfam" id="PF00172">
    <property type="entry name" value="Zn_clus"/>
    <property type="match status" value="1"/>
</dbReference>
<dbReference type="PROSITE" id="PS00463">
    <property type="entry name" value="ZN2_CY6_FUNGAL_1"/>
    <property type="match status" value="1"/>
</dbReference>
<dbReference type="EMBL" id="CAWUHD010000217">
    <property type="protein sequence ID" value="CAK7238214.1"/>
    <property type="molecule type" value="Genomic_DNA"/>
</dbReference>
<feature type="region of interest" description="Disordered" evidence="7">
    <location>
        <begin position="204"/>
        <end position="271"/>
    </location>
</feature>
<evidence type="ECO:0000259" key="9">
    <source>
        <dbReference type="PROSITE" id="PS50157"/>
    </source>
</evidence>
<dbReference type="InterPro" id="IPR013087">
    <property type="entry name" value="Znf_C2H2_type"/>
</dbReference>
<proteinExistence type="predicted"/>
<keyword evidence="4" id="KW-0804">Transcription</keyword>
<dbReference type="Pfam" id="PF00096">
    <property type="entry name" value="zf-C2H2"/>
    <property type="match status" value="1"/>
</dbReference>
<name>A0ABP0D463_9PEZI</name>
<keyword evidence="2" id="KW-0862">Zinc</keyword>
<feature type="domain" description="Zn(2)-C6 fungal-type" evidence="8">
    <location>
        <begin position="76"/>
        <end position="103"/>
    </location>
</feature>
<dbReference type="InterPro" id="IPR036864">
    <property type="entry name" value="Zn2-C6_fun-type_DNA-bd_sf"/>
</dbReference>
<gene>
    <name evidence="10" type="ORF">SEUCBS140593_010440</name>
</gene>
<sequence>MVFCAYCGKSFTRKEHLERHIPSHTNVKPHRCSACQLSFARRDLLQRHHSTYHEARDPMEPLPGGVPTVAGRTPIACQNCANAKTGCDKRVPCSRCAEKNLPCAARFARRSSKAAVRAAQASAAAAAAAAAFTAQLVTSPTQPGVPLTPTAFIDLEQQQQQQQHHASVVVANAAGMKIDAPLRSPLGLEQMVVGGATGLDMCLSDPSTGLAPSHLHHHHHHNPQQQPQQHHFGQHQHLHGQHQEFGQPKKSPQHIHNQLSPDDFSSPHAVRGVDGLDEFMGFGGGNEFMGPETSYQDLIWADYPMDIDMYASPLQLGRQTDMAAAAVAGMIPPFTATTELSDISSSSEPMTVSSSQGSVHTRGTSILSSSGSAEYEGRKNSTSSNNANDMMALGVNNVFKQQQIQQPPLFDMAAMAPCCEGAIPEFEVVVASEAAWPLARCTPPIYSGACPRTAIVHLECLEQKSKQEGTWTALEQFLDSHQPETSDAPQVVPLTSRSRDKMLAITQSFLHKALDIHRSGIIMYPKNGLGGGAASPGAADFNFNFIVLPPSRILEYFLKSYVHSLAIYYPLIVGGVVDPNEMLDNNQASTLLVLLMIAQGAATVPMAEARYLSAGLSETCRISLFDIIEKNVELSADPTALRCALLFTLLGAWSGDKWQMDIAMGQRSMYLSMLKHAGMLEPQPSMVPSLGNPTSTELQWRSWLHRESQNRLVYNWVMVDQELSLFHDTAPVLSISDLQCPLPSSETLWLAPTADRWASLAQSTYGAAANNVNSSTSSSSPAPSLCELFQDFLHDNLARRKTTLSPQQLRLLLHPLQGLLCHLRQMLSCLPEVPPVRRTTNRTVTKASTMQRLEEVQAQLQHWYELSMAFYKANPGCAVTRCNLVLYHLISLNAVTNFPEIERLARREGVSGTMDPAARHKRCIFLREEAVFHCGQVLRVLCQMPANRRPSWWSAGLYRAVLILWADSVCHIDNTAEQQMQPGADSGLAVGSTAAVGGASPTMIGSPIKATPVPLSPVLSPRSHTSYVSNNGAGDSNASSGMASLVAIDRVTPEDQSVIAYLWGGDGVTAVLTHTDGSHFTLDTPAEILAYGVKRIDEAVSTRISDGIRRKLLSLASNWTDNVLV</sequence>
<feature type="domain" description="C2H2-type" evidence="9">
    <location>
        <begin position="2"/>
        <end position="29"/>
    </location>
</feature>
<evidence type="ECO:0000256" key="2">
    <source>
        <dbReference type="ARBA" id="ARBA00022833"/>
    </source>
</evidence>
<organism evidence="10 11">
    <name type="scientific">Sporothrix eucalyptigena</name>
    <dbReference type="NCBI Taxonomy" id="1812306"/>
    <lineage>
        <taxon>Eukaryota</taxon>
        <taxon>Fungi</taxon>
        <taxon>Dikarya</taxon>
        <taxon>Ascomycota</taxon>
        <taxon>Pezizomycotina</taxon>
        <taxon>Sordariomycetes</taxon>
        <taxon>Sordariomycetidae</taxon>
        <taxon>Ophiostomatales</taxon>
        <taxon>Ophiostomataceae</taxon>
        <taxon>Sporothrix</taxon>
    </lineage>
</organism>
<dbReference type="PANTHER" id="PTHR47660">
    <property type="entry name" value="TRANSCRIPTION FACTOR WITH C2H2 AND ZN(2)-CYS(6) DNA BINDING DOMAIN (EUROFUNG)-RELATED-RELATED"/>
    <property type="match status" value="1"/>
</dbReference>
<keyword evidence="5" id="KW-0539">Nucleus</keyword>
<reference evidence="10 11" key="1">
    <citation type="submission" date="2024-01" db="EMBL/GenBank/DDBJ databases">
        <authorList>
            <person name="Allen C."/>
            <person name="Tagirdzhanova G."/>
        </authorList>
    </citation>
    <scope>NUCLEOTIDE SEQUENCE [LARGE SCALE GENOMIC DNA]</scope>
</reference>
<feature type="compositionally biased region" description="Low complexity" evidence="7">
    <location>
        <begin position="344"/>
        <end position="355"/>
    </location>
</feature>
<keyword evidence="3" id="KW-0805">Transcription regulation</keyword>
<evidence type="ECO:0000256" key="3">
    <source>
        <dbReference type="ARBA" id="ARBA00023015"/>
    </source>
</evidence>
<dbReference type="InterPro" id="IPR007219">
    <property type="entry name" value="XnlR_reg_dom"/>
</dbReference>
<evidence type="ECO:0000256" key="1">
    <source>
        <dbReference type="ARBA" id="ARBA00022723"/>
    </source>
</evidence>
<feature type="domain" description="C2H2-type" evidence="9">
    <location>
        <begin position="30"/>
        <end position="58"/>
    </location>
</feature>
<dbReference type="PROSITE" id="PS50048">
    <property type="entry name" value="ZN2_CY6_FUNGAL_2"/>
    <property type="match status" value="1"/>
</dbReference>
<evidence type="ECO:0000256" key="4">
    <source>
        <dbReference type="ARBA" id="ARBA00023163"/>
    </source>
</evidence>
<comment type="caution">
    <text evidence="10">The sequence shown here is derived from an EMBL/GenBank/DDBJ whole genome shotgun (WGS) entry which is preliminary data.</text>
</comment>
<dbReference type="PANTHER" id="PTHR47660:SF2">
    <property type="entry name" value="TRANSCRIPTION FACTOR WITH C2H2 AND ZN(2)-CYS(6) DNA BINDING DOMAIN (EUROFUNG)"/>
    <property type="match status" value="1"/>
</dbReference>
<evidence type="ECO:0000256" key="6">
    <source>
        <dbReference type="PROSITE-ProRule" id="PRU00042"/>
    </source>
</evidence>
<evidence type="ECO:0000313" key="11">
    <source>
        <dbReference type="Proteomes" id="UP001642482"/>
    </source>
</evidence>
<dbReference type="CDD" id="cd00067">
    <property type="entry name" value="GAL4"/>
    <property type="match status" value="1"/>
</dbReference>
<dbReference type="SMART" id="SM00355">
    <property type="entry name" value="ZnF_C2H2"/>
    <property type="match status" value="2"/>
</dbReference>
<dbReference type="Proteomes" id="UP001642482">
    <property type="component" value="Unassembled WGS sequence"/>
</dbReference>
<keyword evidence="1" id="KW-0479">Metal-binding</keyword>
<dbReference type="Gene3D" id="4.10.240.10">
    <property type="entry name" value="Zn(2)-C6 fungal-type DNA-binding domain"/>
    <property type="match status" value="1"/>
</dbReference>
<evidence type="ECO:0000259" key="8">
    <source>
        <dbReference type="PROSITE" id="PS50048"/>
    </source>
</evidence>
<dbReference type="InterPro" id="IPR036236">
    <property type="entry name" value="Znf_C2H2_sf"/>
</dbReference>
<keyword evidence="6" id="KW-0863">Zinc-finger</keyword>
<dbReference type="PROSITE" id="PS00028">
    <property type="entry name" value="ZINC_FINGER_C2H2_1"/>
    <property type="match status" value="2"/>
</dbReference>
<feature type="compositionally biased region" description="Polar residues" evidence="7">
    <location>
        <begin position="356"/>
        <end position="372"/>
    </location>
</feature>
<evidence type="ECO:0000313" key="10">
    <source>
        <dbReference type="EMBL" id="CAK7238214.1"/>
    </source>
</evidence>
<dbReference type="PROSITE" id="PS50157">
    <property type="entry name" value="ZINC_FINGER_C2H2_2"/>
    <property type="match status" value="2"/>
</dbReference>
<keyword evidence="11" id="KW-1185">Reference proteome</keyword>
<dbReference type="SMART" id="SM00066">
    <property type="entry name" value="GAL4"/>
    <property type="match status" value="1"/>
</dbReference>
<dbReference type="SUPFAM" id="SSF57667">
    <property type="entry name" value="beta-beta-alpha zinc fingers"/>
    <property type="match status" value="1"/>
</dbReference>
<evidence type="ECO:0000256" key="7">
    <source>
        <dbReference type="SAM" id="MobiDB-lite"/>
    </source>
</evidence>
<protein>
    <submittedName>
        <fullName evidence="10">Uncharacterized protein</fullName>
    </submittedName>
</protein>
<dbReference type="SUPFAM" id="SSF57701">
    <property type="entry name" value="Zn2/Cys6 DNA-binding domain"/>
    <property type="match status" value="1"/>
</dbReference>
<dbReference type="CDD" id="cd12148">
    <property type="entry name" value="fungal_TF_MHR"/>
    <property type="match status" value="1"/>
</dbReference>
<dbReference type="Pfam" id="PF04082">
    <property type="entry name" value="Fungal_trans"/>
    <property type="match status" value="1"/>
</dbReference>
<evidence type="ECO:0000256" key="5">
    <source>
        <dbReference type="ARBA" id="ARBA00023242"/>
    </source>
</evidence>
<dbReference type="InterPro" id="IPR001138">
    <property type="entry name" value="Zn2Cys6_DnaBD"/>
</dbReference>
<dbReference type="Gene3D" id="3.30.160.60">
    <property type="entry name" value="Classic Zinc Finger"/>
    <property type="match status" value="2"/>
</dbReference>